<organism evidence="1 2">
    <name type="scientific">Auriscalpium vulgare</name>
    <dbReference type="NCBI Taxonomy" id="40419"/>
    <lineage>
        <taxon>Eukaryota</taxon>
        <taxon>Fungi</taxon>
        <taxon>Dikarya</taxon>
        <taxon>Basidiomycota</taxon>
        <taxon>Agaricomycotina</taxon>
        <taxon>Agaricomycetes</taxon>
        <taxon>Russulales</taxon>
        <taxon>Auriscalpiaceae</taxon>
        <taxon>Auriscalpium</taxon>
    </lineage>
</organism>
<sequence>MEELLSTLISEAPSLYLDELDEWAAVFHDIPISITSLHENLHAAVILVKILRKTAPQRDEATRVATELAFTDESSFDNRTLGRSHGRAAVVMAAVQSKSYEGGLSLDGYFAI</sequence>
<dbReference type="EMBL" id="MU276278">
    <property type="protein sequence ID" value="KAI0039648.1"/>
    <property type="molecule type" value="Genomic_DNA"/>
</dbReference>
<reference evidence="1" key="2">
    <citation type="journal article" date="2022" name="New Phytol.">
        <title>Evolutionary transition to the ectomycorrhizal habit in the genomes of a hyperdiverse lineage of mushroom-forming fungi.</title>
        <authorList>
            <person name="Looney B."/>
            <person name="Miyauchi S."/>
            <person name="Morin E."/>
            <person name="Drula E."/>
            <person name="Courty P.E."/>
            <person name="Kohler A."/>
            <person name="Kuo A."/>
            <person name="LaButti K."/>
            <person name="Pangilinan J."/>
            <person name="Lipzen A."/>
            <person name="Riley R."/>
            <person name="Andreopoulos W."/>
            <person name="He G."/>
            <person name="Johnson J."/>
            <person name="Nolan M."/>
            <person name="Tritt A."/>
            <person name="Barry K.W."/>
            <person name="Grigoriev I.V."/>
            <person name="Nagy L.G."/>
            <person name="Hibbett D."/>
            <person name="Henrissat B."/>
            <person name="Matheny P.B."/>
            <person name="Labbe J."/>
            <person name="Martin F.M."/>
        </authorList>
    </citation>
    <scope>NUCLEOTIDE SEQUENCE</scope>
    <source>
        <strain evidence="1">FP105234-sp</strain>
    </source>
</reference>
<evidence type="ECO:0000313" key="2">
    <source>
        <dbReference type="Proteomes" id="UP000814033"/>
    </source>
</evidence>
<name>A0ACB8R6M3_9AGAM</name>
<reference evidence="1" key="1">
    <citation type="submission" date="2021-02" db="EMBL/GenBank/DDBJ databases">
        <authorList>
            <consortium name="DOE Joint Genome Institute"/>
            <person name="Ahrendt S."/>
            <person name="Looney B.P."/>
            <person name="Miyauchi S."/>
            <person name="Morin E."/>
            <person name="Drula E."/>
            <person name="Courty P.E."/>
            <person name="Chicoki N."/>
            <person name="Fauchery L."/>
            <person name="Kohler A."/>
            <person name="Kuo A."/>
            <person name="Labutti K."/>
            <person name="Pangilinan J."/>
            <person name="Lipzen A."/>
            <person name="Riley R."/>
            <person name="Andreopoulos W."/>
            <person name="He G."/>
            <person name="Johnson J."/>
            <person name="Barry K.W."/>
            <person name="Grigoriev I.V."/>
            <person name="Nagy L."/>
            <person name="Hibbett D."/>
            <person name="Henrissat B."/>
            <person name="Matheny P.B."/>
            <person name="Labbe J."/>
            <person name="Martin F."/>
        </authorList>
    </citation>
    <scope>NUCLEOTIDE SEQUENCE</scope>
    <source>
        <strain evidence="1">FP105234-sp</strain>
    </source>
</reference>
<accession>A0ACB8R6M3</accession>
<keyword evidence="2" id="KW-1185">Reference proteome</keyword>
<gene>
    <name evidence="1" type="ORF">FA95DRAFT_1612405</name>
</gene>
<evidence type="ECO:0000313" key="1">
    <source>
        <dbReference type="EMBL" id="KAI0039648.1"/>
    </source>
</evidence>
<protein>
    <submittedName>
        <fullName evidence="1">Uncharacterized protein</fullName>
    </submittedName>
</protein>
<dbReference type="Proteomes" id="UP000814033">
    <property type="component" value="Unassembled WGS sequence"/>
</dbReference>
<proteinExistence type="predicted"/>
<comment type="caution">
    <text evidence="1">The sequence shown here is derived from an EMBL/GenBank/DDBJ whole genome shotgun (WGS) entry which is preliminary data.</text>
</comment>